<protein>
    <submittedName>
        <fullName evidence="2">Uncharacterized protein</fullName>
    </submittedName>
</protein>
<keyword evidence="3" id="KW-1185">Reference proteome</keyword>
<dbReference type="OrthoDB" id="7375632at2"/>
<evidence type="ECO:0000313" key="3">
    <source>
        <dbReference type="Proteomes" id="UP000019486"/>
    </source>
</evidence>
<feature type="chain" id="PRO_5004921224" evidence="1">
    <location>
        <begin position="26"/>
        <end position="228"/>
    </location>
</feature>
<dbReference type="RefSeq" id="WP_037461841.1">
    <property type="nucleotide sequence ID" value="NZ_AVFL01000065.1"/>
</dbReference>
<name>W9GPM0_9PROT</name>
<reference evidence="2 3" key="1">
    <citation type="submission" date="2013-08" db="EMBL/GenBank/DDBJ databases">
        <title>The genome sequence of Skermanella stibiiresistens.</title>
        <authorList>
            <person name="Zhu W."/>
            <person name="Wang G."/>
        </authorList>
    </citation>
    <scope>NUCLEOTIDE SEQUENCE [LARGE SCALE GENOMIC DNA]</scope>
    <source>
        <strain evidence="2 3">SB22</strain>
    </source>
</reference>
<evidence type="ECO:0000313" key="2">
    <source>
        <dbReference type="EMBL" id="EWY35840.1"/>
    </source>
</evidence>
<sequence>MMTTVERLFRTLPSVSLGVAVLALAACETTNIATAPPSRGALAVSSPSTRLAYAMPREPASAPLSVNIPGSPSRSLDSATALLRQAGLRIDQADPELGIVVARYAGDPSRFVDCGTITATDRSGRTRQVEAEAPSAVFDRRSGFQTFAVQRDLDLHARLVLRALPSSTGTWLFGVGTYVLTKQVSVPGDRPRTETIAFESGQTGRFAKGTVCAPNGLLEQLAVPPPGT</sequence>
<accession>W9GPM0</accession>
<dbReference type="Proteomes" id="UP000019486">
    <property type="component" value="Unassembled WGS sequence"/>
</dbReference>
<dbReference type="AlphaFoldDB" id="W9GPM0"/>
<dbReference type="STRING" id="1385369.N825_34065"/>
<dbReference type="EMBL" id="AVFL01000065">
    <property type="protein sequence ID" value="EWY35840.1"/>
    <property type="molecule type" value="Genomic_DNA"/>
</dbReference>
<keyword evidence="1" id="KW-0732">Signal</keyword>
<dbReference type="PROSITE" id="PS51257">
    <property type="entry name" value="PROKAR_LIPOPROTEIN"/>
    <property type="match status" value="1"/>
</dbReference>
<gene>
    <name evidence="2" type="ORF">N825_34065</name>
</gene>
<feature type="signal peptide" evidence="1">
    <location>
        <begin position="1"/>
        <end position="25"/>
    </location>
</feature>
<evidence type="ECO:0000256" key="1">
    <source>
        <dbReference type="SAM" id="SignalP"/>
    </source>
</evidence>
<proteinExistence type="predicted"/>
<organism evidence="2 3">
    <name type="scientific">Skermanella stibiiresistens SB22</name>
    <dbReference type="NCBI Taxonomy" id="1385369"/>
    <lineage>
        <taxon>Bacteria</taxon>
        <taxon>Pseudomonadati</taxon>
        <taxon>Pseudomonadota</taxon>
        <taxon>Alphaproteobacteria</taxon>
        <taxon>Rhodospirillales</taxon>
        <taxon>Azospirillaceae</taxon>
        <taxon>Skermanella</taxon>
    </lineage>
</organism>
<comment type="caution">
    <text evidence="2">The sequence shown here is derived from an EMBL/GenBank/DDBJ whole genome shotgun (WGS) entry which is preliminary data.</text>
</comment>